<protein>
    <submittedName>
        <fullName evidence="1">Uncharacterized protein</fullName>
    </submittedName>
</protein>
<dbReference type="STRING" id="112090.W4FFE8"/>
<dbReference type="OrthoDB" id="6780571at2759"/>
<organism evidence="1">
    <name type="scientific">Aphanomyces astaci</name>
    <name type="common">Crayfish plague agent</name>
    <dbReference type="NCBI Taxonomy" id="112090"/>
    <lineage>
        <taxon>Eukaryota</taxon>
        <taxon>Sar</taxon>
        <taxon>Stramenopiles</taxon>
        <taxon>Oomycota</taxon>
        <taxon>Saprolegniomycetes</taxon>
        <taxon>Saprolegniales</taxon>
        <taxon>Verrucalvaceae</taxon>
        <taxon>Aphanomyces</taxon>
    </lineage>
</organism>
<dbReference type="AlphaFoldDB" id="W4FFE8"/>
<dbReference type="EMBL" id="KI913216">
    <property type="protein sequence ID" value="ETV66165.1"/>
    <property type="molecule type" value="Genomic_DNA"/>
</dbReference>
<dbReference type="InterPro" id="IPR019651">
    <property type="entry name" value="Glutamate_DH_NAD-spec"/>
</dbReference>
<name>W4FFE8_APHAT</name>
<accession>W4FFE8</accession>
<reference evidence="1" key="1">
    <citation type="submission" date="2013-12" db="EMBL/GenBank/DDBJ databases">
        <title>The Genome Sequence of Aphanomyces astaci APO3.</title>
        <authorList>
            <consortium name="The Broad Institute Genomics Platform"/>
            <person name="Russ C."/>
            <person name="Tyler B."/>
            <person name="van West P."/>
            <person name="Dieguez-Uribeondo J."/>
            <person name="Young S.K."/>
            <person name="Zeng Q."/>
            <person name="Gargeya S."/>
            <person name="Fitzgerald M."/>
            <person name="Abouelleil A."/>
            <person name="Alvarado L."/>
            <person name="Chapman S.B."/>
            <person name="Gainer-Dewar J."/>
            <person name="Goldberg J."/>
            <person name="Griggs A."/>
            <person name="Gujja S."/>
            <person name="Hansen M."/>
            <person name="Howarth C."/>
            <person name="Imamovic A."/>
            <person name="Ireland A."/>
            <person name="Larimer J."/>
            <person name="McCowan C."/>
            <person name="Murphy C."/>
            <person name="Pearson M."/>
            <person name="Poon T.W."/>
            <person name="Priest M."/>
            <person name="Roberts A."/>
            <person name="Saif S."/>
            <person name="Shea T."/>
            <person name="Sykes S."/>
            <person name="Wortman J."/>
            <person name="Nusbaum C."/>
            <person name="Birren B."/>
        </authorList>
    </citation>
    <scope>NUCLEOTIDE SEQUENCE [LARGE SCALE GENOMIC DNA]</scope>
    <source>
        <strain evidence="1">APO3</strain>
    </source>
</reference>
<dbReference type="Pfam" id="PF10712">
    <property type="entry name" value="NAD-GH"/>
    <property type="match status" value="1"/>
</dbReference>
<dbReference type="GeneID" id="20819313"/>
<gene>
    <name evidence="1" type="ORF">H257_17317</name>
</gene>
<sequence length="548" mass="62150">MRNLLASSSDLYFSASCTMRSMSSLLKRPLSFVIVILFSLPVDFSIADTFKIPFASMSNVTSTCGTPRGMGGIPSNQRKLAQQVVVARHRALAFKHLDQHTRLVVRVRRKRLRLLRRHRRVALDQRRHHTAGRFQPERQRRHVQQQQVLQLLRAVVARQDRGLHGRAERHGFVGVDRLTRLLAVEEVRQQLLHLGDTGRPAHKHHFVHLALGQLRVAQHLLHRLHRLAEVVTAHVFETRAGDRAVEINAVEQRVDFNVRLCRRRQRALGALAGRAQTAEGTLVRGHVLAVLTLELSREVVHQTVVEIFTTQVRVTGSCLHFKDAFFDRQQRHIKGPAAQVENQHVAFATLLVQTVRDGGGRGFVDDTQHVQASNGTGVLGRLALRVVKVRRHRDDGVVHRGTDKRFRHFLHLDQHHRRDFFGLERLGFALELDRDLRLVAGTWRHLERPVLDVGLDHRVVELAADQTLGVEHRVGRVHRHLVLGGVTDQALAVRECHVRRGRAVTLVVGNDFHAVILPYTHAGIGRAEIDTDTCALDCSHDCLFTQIK</sequence>
<dbReference type="VEuPathDB" id="FungiDB:H257_17317"/>
<evidence type="ECO:0000313" key="1">
    <source>
        <dbReference type="EMBL" id="ETV66165.1"/>
    </source>
</evidence>
<proteinExistence type="predicted"/>
<dbReference type="RefSeq" id="XP_009844354.1">
    <property type="nucleotide sequence ID" value="XM_009846052.1"/>
</dbReference>